<evidence type="ECO:0000256" key="9">
    <source>
        <dbReference type="SAM" id="MobiDB-lite"/>
    </source>
</evidence>
<dbReference type="NCBIfam" id="TIGR03625">
    <property type="entry name" value="L3_bact"/>
    <property type="match status" value="1"/>
</dbReference>
<comment type="similarity">
    <text evidence="2 8">Belongs to the universal ribosomal protein uL3 family.</text>
</comment>
<gene>
    <name evidence="10" type="ORF">CcCBS67573_g03794</name>
</gene>
<evidence type="ECO:0000313" key="11">
    <source>
        <dbReference type="Proteomes" id="UP000320333"/>
    </source>
</evidence>
<dbReference type="AlphaFoldDB" id="A0A507FHZ8"/>
<dbReference type="Proteomes" id="UP000320333">
    <property type="component" value="Unassembled WGS sequence"/>
</dbReference>
<dbReference type="PANTHER" id="PTHR11229:SF8">
    <property type="entry name" value="LARGE RIBOSOMAL SUBUNIT PROTEIN UL3M"/>
    <property type="match status" value="1"/>
</dbReference>
<dbReference type="PROSITE" id="PS00474">
    <property type="entry name" value="RIBOSOMAL_L3"/>
    <property type="match status" value="1"/>
</dbReference>
<evidence type="ECO:0000256" key="6">
    <source>
        <dbReference type="ARBA" id="ARBA00023274"/>
    </source>
</evidence>
<evidence type="ECO:0000313" key="10">
    <source>
        <dbReference type="EMBL" id="TPX74936.1"/>
    </source>
</evidence>
<dbReference type="InterPro" id="IPR000597">
    <property type="entry name" value="Ribosomal_uL3"/>
</dbReference>
<keyword evidence="5" id="KW-0496">Mitochondrion</keyword>
<comment type="subcellular location">
    <subcellularLocation>
        <location evidence="1">Mitochondrion</location>
    </subcellularLocation>
</comment>
<evidence type="ECO:0000256" key="7">
    <source>
        <dbReference type="ARBA" id="ARBA00035209"/>
    </source>
</evidence>
<dbReference type="FunFam" id="2.40.30.10:FF:000004">
    <property type="entry name" value="50S ribosomal protein L3"/>
    <property type="match status" value="1"/>
</dbReference>
<dbReference type="Pfam" id="PF00297">
    <property type="entry name" value="Ribosomal_L3"/>
    <property type="match status" value="1"/>
</dbReference>
<dbReference type="InterPro" id="IPR019927">
    <property type="entry name" value="Ribosomal_uL3_bac/org-type"/>
</dbReference>
<feature type="compositionally biased region" description="Basic and acidic residues" evidence="9">
    <location>
        <begin position="341"/>
        <end position="356"/>
    </location>
</feature>
<dbReference type="Gene3D" id="2.40.30.10">
    <property type="entry name" value="Translation factors"/>
    <property type="match status" value="2"/>
</dbReference>
<evidence type="ECO:0000256" key="5">
    <source>
        <dbReference type="ARBA" id="ARBA00023128"/>
    </source>
</evidence>
<evidence type="ECO:0000256" key="4">
    <source>
        <dbReference type="ARBA" id="ARBA00022980"/>
    </source>
</evidence>
<dbReference type="InterPro" id="IPR009000">
    <property type="entry name" value="Transl_B-barrel_sf"/>
</dbReference>
<dbReference type="GO" id="GO:0006412">
    <property type="term" value="P:translation"/>
    <property type="evidence" value="ECO:0007669"/>
    <property type="project" value="InterPro"/>
</dbReference>
<evidence type="ECO:0000256" key="2">
    <source>
        <dbReference type="ARBA" id="ARBA00006540"/>
    </source>
</evidence>
<protein>
    <recommendedName>
        <fullName evidence="7">Large ribosomal subunit protein uL3m</fullName>
    </recommendedName>
</protein>
<dbReference type="GO" id="GO:0005762">
    <property type="term" value="C:mitochondrial large ribosomal subunit"/>
    <property type="evidence" value="ECO:0007669"/>
    <property type="project" value="TreeGrafter"/>
</dbReference>
<dbReference type="InterPro" id="IPR019926">
    <property type="entry name" value="Ribosomal_uL3_CS"/>
</dbReference>
<dbReference type="PANTHER" id="PTHR11229">
    <property type="entry name" value="50S RIBOSOMAL PROTEIN L3"/>
    <property type="match status" value="1"/>
</dbReference>
<evidence type="ECO:0000256" key="8">
    <source>
        <dbReference type="RuleBase" id="RU003905"/>
    </source>
</evidence>
<keyword evidence="6 8" id="KW-0687">Ribonucleoprotein</keyword>
<dbReference type="GO" id="GO:0003735">
    <property type="term" value="F:structural constituent of ribosome"/>
    <property type="evidence" value="ECO:0007669"/>
    <property type="project" value="InterPro"/>
</dbReference>
<sequence>MRILAHQKRLFATIQATPAATTASKLNPTAHSKGPSPHVTPAAALRLAVFPQPGLPQPVPAVQVVRPGLPSLNTPPPASYALMNPDKPTWSARAKRSGLVAIKRGMSAIWDAWGVLTPVTVLQVVDCEVIKSRYNKQCGEYMVEVGAVNEHKSHRVRRPQLGHFRRVCVTPKKKLTEFRVTPDAVLPTGTKLTAMHFVPGQFVDCQAKTTGKGFQGVMKRWNFKGLRATHGVSLSHRSGGSTGMRQMPGRVIKGTKMAGRMGGKTRTVQNLKVVKIDTEQNLIFVKGAVPGPEHKYVRVSDAIRKGWHGLTFPEGAQVPFPTYTGSTKDLPRELLAPPPKSGDKDPLARARREVEK</sequence>
<comment type="caution">
    <text evidence="10">The sequence shown here is derived from an EMBL/GenBank/DDBJ whole genome shotgun (WGS) entry which is preliminary data.</text>
</comment>
<name>A0A507FHZ8_9FUNG</name>
<reference evidence="10 11" key="1">
    <citation type="journal article" date="2019" name="Sci. Rep.">
        <title>Comparative genomics of chytrid fungi reveal insights into the obligate biotrophic and pathogenic lifestyle of Synchytrium endobioticum.</title>
        <authorList>
            <person name="van de Vossenberg B.T.L.H."/>
            <person name="Warris S."/>
            <person name="Nguyen H.D.T."/>
            <person name="van Gent-Pelzer M.P.E."/>
            <person name="Joly D.L."/>
            <person name="van de Geest H.C."/>
            <person name="Bonants P.J.M."/>
            <person name="Smith D.S."/>
            <person name="Levesque C.A."/>
            <person name="van der Lee T.A.J."/>
        </authorList>
    </citation>
    <scope>NUCLEOTIDE SEQUENCE [LARGE SCALE GENOMIC DNA]</scope>
    <source>
        <strain evidence="10 11">CBS 675.73</strain>
    </source>
</reference>
<proteinExistence type="inferred from homology"/>
<dbReference type="OrthoDB" id="274683at2759"/>
<keyword evidence="4 8" id="KW-0689">Ribosomal protein</keyword>
<feature type="region of interest" description="Disordered" evidence="9">
    <location>
        <begin position="318"/>
        <end position="356"/>
    </location>
</feature>
<dbReference type="STRING" id="246404.A0A507FHZ8"/>
<evidence type="ECO:0000256" key="1">
    <source>
        <dbReference type="ARBA" id="ARBA00004173"/>
    </source>
</evidence>
<accession>A0A507FHZ8</accession>
<dbReference type="EMBL" id="QEAP01000102">
    <property type="protein sequence ID" value="TPX74936.1"/>
    <property type="molecule type" value="Genomic_DNA"/>
</dbReference>
<dbReference type="SUPFAM" id="SSF50447">
    <property type="entry name" value="Translation proteins"/>
    <property type="match status" value="1"/>
</dbReference>
<organism evidence="10 11">
    <name type="scientific">Chytriomyces confervae</name>
    <dbReference type="NCBI Taxonomy" id="246404"/>
    <lineage>
        <taxon>Eukaryota</taxon>
        <taxon>Fungi</taxon>
        <taxon>Fungi incertae sedis</taxon>
        <taxon>Chytridiomycota</taxon>
        <taxon>Chytridiomycota incertae sedis</taxon>
        <taxon>Chytridiomycetes</taxon>
        <taxon>Chytridiales</taxon>
        <taxon>Chytriomycetaceae</taxon>
        <taxon>Chytriomyces</taxon>
    </lineage>
</organism>
<keyword evidence="11" id="KW-1185">Reference proteome</keyword>
<keyword evidence="3" id="KW-0809">Transit peptide</keyword>
<evidence type="ECO:0000256" key="3">
    <source>
        <dbReference type="ARBA" id="ARBA00022946"/>
    </source>
</evidence>